<sequence>MYSPEKLDKLIQQNVRNRVTEVSQISENNETLPVLGKTNKPHKKRILVKRHHDSVKHLLPVPLTEEEENRPQTPKVGTRYEAHLLDSKLKQNRPVIPCETADVFASNGMYKRQLCKSSGKTRNTKSASKRNRCPTPVPFDQPLTKLCWDNHRVTPRYQSTNPLVRQYKNKQDITLVELDDEKDAQNEDKFKEPLILTQKVLQHYFPKKLDCKQRILRWLVDCREKSRSSSTYPTILPHITYSGHRRTLMSPS</sequence>
<comment type="caution">
    <text evidence="2">The sequence shown here is derived from an EMBL/GenBank/DDBJ whole genome shotgun (WGS) entry which is preliminary data.</text>
</comment>
<dbReference type="Proteomes" id="UP001217089">
    <property type="component" value="Unassembled WGS sequence"/>
</dbReference>
<protein>
    <submittedName>
        <fullName evidence="2">Uncharacterized protein</fullName>
    </submittedName>
</protein>
<evidence type="ECO:0000256" key="1">
    <source>
        <dbReference type="SAM" id="MobiDB-lite"/>
    </source>
</evidence>
<accession>A0ABQ9FIB7</accession>
<gene>
    <name evidence="2" type="ORF">KUTeg_004938</name>
</gene>
<evidence type="ECO:0000313" key="3">
    <source>
        <dbReference type="Proteomes" id="UP001217089"/>
    </source>
</evidence>
<reference evidence="2 3" key="1">
    <citation type="submission" date="2022-12" db="EMBL/GenBank/DDBJ databases">
        <title>Chromosome-level genome of Tegillarca granosa.</title>
        <authorList>
            <person name="Kim J."/>
        </authorList>
    </citation>
    <scope>NUCLEOTIDE SEQUENCE [LARGE SCALE GENOMIC DNA]</scope>
    <source>
        <strain evidence="2">Teg-2019</strain>
        <tissue evidence="2">Adductor muscle</tissue>
    </source>
</reference>
<dbReference type="EMBL" id="JARBDR010000246">
    <property type="protein sequence ID" value="KAJ8317034.1"/>
    <property type="molecule type" value="Genomic_DNA"/>
</dbReference>
<feature type="region of interest" description="Disordered" evidence="1">
    <location>
        <begin position="115"/>
        <end position="135"/>
    </location>
</feature>
<feature type="compositionally biased region" description="Polar residues" evidence="1">
    <location>
        <begin position="115"/>
        <end position="126"/>
    </location>
</feature>
<keyword evidence="3" id="KW-1185">Reference proteome</keyword>
<name>A0ABQ9FIB7_TEGGR</name>
<organism evidence="2 3">
    <name type="scientific">Tegillarca granosa</name>
    <name type="common">Malaysian cockle</name>
    <name type="synonym">Anadara granosa</name>
    <dbReference type="NCBI Taxonomy" id="220873"/>
    <lineage>
        <taxon>Eukaryota</taxon>
        <taxon>Metazoa</taxon>
        <taxon>Spiralia</taxon>
        <taxon>Lophotrochozoa</taxon>
        <taxon>Mollusca</taxon>
        <taxon>Bivalvia</taxon>
        <taxon>Autobranchia</taxon>
        <taxon>Pteriomorphia</taxon>
        <taxon>Arcoida</taxon>
        <taxon>Arcoidea</taxon>
        <taxon>Arcidae</taxon>
        <taxon>Tegillarca</taxon>
    </lineage>
</organism>
<proteinExistence type="predicted"/>
<evidence type="ECO:0000313" key="2">
    <source>
        <dbReference type="EMBL" id="KAJ8317034.1"/>
    </source>
</evidence>